<evidence type="ECO:0000259" key="7">
    <source>
        <dbReference type="SMART" id="SM00858"/>
    </source>
</evidence>
<evidence type="ECO:0000256" key="6">
    <source>
        <dbReference type="ARBA" id="ARBA00025643"/>
    </source>
</evidence>
<comment type="function">
    <text evidence="6">Involved in the assembly process of the P-ring formation. It may associate with FlgF on the rod constituting a structure essential for the P-ring assembly or may act as a modulator protein for the P-ring assembly.</text>
</comment>
<keyword evidence="4" id="KW-0732">Signal</keyword>
<organism evidence="8 9">
    <name type="scientific">Rahnella victoriana</name>
    <dbReference type="NCBI Taxonomy" id="1510570"/>
    <lineage>
        <taxon>Bacteria</taxon>
        <taxon>Pseudomonadati</taxon>
        <taxon>Pseudomonadota</taxon>
        <taxon>Gammaproteobacteria</taxon>
        <taxon>Enterobacterales</taxon>
        <taxon>Yersiniaceae</taxon>
        <taxon>Rahnella</taxon>
    </lineage>
</organism>
<evidence type="ECO:0000313" key="9">
    <source>
        <dbReference type="Proteomes" id="UP000600307"/>
    </source>
</evidence>
<dbReference type="Pfam" id="PF13144">
    <property type="entry name" value="ChapFlgA"/>
    <property type="match status" value="1"/>
</dbReference>
<evidence type="ECO:0000256" key="2">
    <source>
        <dbReference type="ARBA" id="ARBA00010474"/>
    </source>
</evidence>
<reference evidence="8 9" key="1">
    <citation type="submission" date="2020-11" db="EMBL/GenBank/DDBJ databases">
        <title>Taxonomic investigation of Rahnella spp.</title>
        <authorList>
            <person name="Lee S.D."/>
        </authorList>
    </citation>
    <scope>NUCLEOTIDE SEQUENCE [LARGE SCALE GENOMIC DNA]</scope>
    <source>
        <strain evidence="8 9">SAP-10</strain>
    </source>
</reference>
<evidence type="ECO:0000313" key="8">
    <source>
        <dbReference type="EMBL" id="MBF7955994.1"/>
    </source>
</evidence>
<keyword evidence="9" id="KW-1185">Reference proteome</keyword>
<dbReference type="InterPro" id="IPR013974">
    <property type="entry name" value="SAF"/>
</dbReference>
<dbReference type="NCBIfam" id="TIGR03170">
    <property type="entry name" value="flgA_cterm"/>
    <property type="match status" value="1"/>
</dbReference>
<dbReference type="PANTHER" id="PTHR36307:SF1">
    <property type="entry name" value="FLAGELLA BASAL BODY P-RING FORMATION PROTEIN FLGA"/>
    <property type="match status" value="1"/>
</dbReference>
<dbReference type="Proteomes" id="UP000600307">
    <property type="component" value="Unassembled WGS sequence"/>
</dbReference>
<keyword evidence="8" id="KW-0966">Cell projection</keyword>
<comment type="subcellular location">
    <subcellularLocation>
        <location evidence="1">Periplasm</location>
    </subcellularLocation>
</comment>
<sequence length="258" mass="27592">MSVDLSPVVGWHKGKLRMNRQTIRRLGITLGCIMIGATSGGMSYAQTTQVKSVPASSNSDTLLSSQIQQFFRQQYAESGMQVTVVVNTPSARQPQCLSPQFMLSPNSRTWGNVSVAVNCNGRKSYVQTKVQVSGTYWVAAKNVPAGSHLTQTDMQQKTGRLDLLPPKAVLDSKLAVNGITLRNISIGQPLTLSMLRRPWMVHAGQDVQVQATGSGFNVSSAGKAMNNAAANESVRIRMPSGVIVNGTVGSDGSVTVEI</sequence>
<name>A0ABS0DQ37_9GAMM</name>
<keyword evidence="8" id="KW-0969">Cilium</keyword>
<comment type="similarity">
    <text evidence="2">Belongs to the FlgA family.</text>
</comment>
<dbReference type="Gene3D" id="3.90.1210.10">
    <property type="entry name" value="Antifreeze-like/N-acetylneuraminic acid synthase C-terminal domain"/>
    <property type="match status" value="1"/>
</dbReference>
<dbReference type="CDD" id="cd11614">
    <property type="entry name" value="SAF_CpaB_FlgA_like"/>
    <property type="match status" value="1"/>
</dbReference>
<evidence type="ECO:0000256" key="4">
    <source>
        <dbReference type="ARBA" id="ARBA00022729"/>
    </source>
</evidence>
<dbReference type="InterPro" id="IPR017585">
    <property type="entry name" value="SAF_FlgA"/>
</dbReference>
<dbReference type="SMART" id="SM00858">
    <property type="entry name" value="SAF"/>
    <property type="match status" value="1"/>
</dbReference>
<evidence type="ECO:0000256" key="3">
    <source>
        <dbReference type="ARBA" id="ARBA00014754"/>
    </source>
</evidence>
<dbReference type="EMBL" id="JADOBH010000002">
    <property type="protein sequence ID" value="MBF7955994.1"/>
    <property type="molecule type" value="Genomic_DNA"/>
</dbReference>
<protein>
    <recommendedName>
        <fullName evidence="3">Flagella basal body P-ring formation protein FlgA</fullName>
    </recommendedName>
</protein>
<dbReference type="Pfam" id="PF17656">
    <property type="entry name" value="ChapFlgA_N"/>
    <property type="match status" value="1"/>
</dbReference>
<dbReference type="InterPro" id="IPR041231">
    <property type="entry name" value="FlgA_N"/>
</dbReference>
<keyword evidence="8" id="KW-0282">Flagellum</keyword>
<proteinExistence type="inferred from homology"/>
<keyword evidence="5" id="KW-0574">Periplasm</keyword>
<comment type="caution">
    <text evidence="8">The sequence shown here is derived from an EMBL/GenBank/DDBJ whole genome shotgun (WGS) entry which is preliminary data.</text>
</comment>
<feature type="domain" description="SAF" evidence="7">
    <location>
        <begin position="134"/>
        <end position="196"/>
    </location>
</feature>
<dbReference type="PANTHER" id="PTHR36307">
    <property type="entry name" value="FLAGELLA BASAL BODY P-RING FORMATION PROTEIN FLGA"/>
    <property type="match status" value="1"/>
</dbReference>
<dbReference type="InterPro" id="IPR039246">
    <property type="entry name" value="Flagellar_FlgA"/>
</dbReference>
<dbReference type="Gene3D" id="2.30.30.760">
    <property type="match status" value="1"/>
</dbReference>
<evidence type="ECO:0000256" key="1">
    <source>
        <dbReference type="ARBA" id="ARBA00004418"/>
    </source>
</evidence>
<accession>A0ABS0DQ37</accession>
<evidence type="ECO:0000256" key="5">
    <source>
        <dbReference type="ARBA" id="ARBA00022764"/>
    </source>
</evidence>
<gene>
    <name evidence="8" type="primary">flgA</name>
    <name evidence="8" type="ORF">IV431_10555</name>
</gene>